<evidence type="ECO:0000256" key="1">
    <source>
        <dbReference type="ARBA" id="ARBA00022898"/>
    </source>
</evidence>
<dbReference type="GO" id="GO:0045439">
    <property type="term" value="F:isopenicillin-N epimerase activity"/>
    <property type="evidence" value="ECO:0007669"/>
    <property type="project" value="UniProtKB-EC"/>
</dbReference>
<dbReference type="InterPro" id="IPR015424">
    <property type="entry name" value="PyrdxlP-dep_Trfase"/>
</dbReference>
<dbReference type="AlphaFoldDB" id="A0A517NE85"/>
<dbReference type="Proteomes" id="UP000318538">
    <property type="component" value="Chromosome"/>
</dbReference>
<dbReference type="RefSeq" id="WP_145171560.1">
    <property type="nucleotide sequence ID" value="NZ_CP036525.1"/>
</dbReference>
<dbReference type="InterPro" id="IPR000192">
    <property type="entry name" value="Aminotrans_V_dom"/>
</dbReference>
<evidence type="ECO:0000256" key="2">
    <source>
        <dbReference type="SAM" id="MobiDB-lite"/>
    </source>
</evidence>
<evidence type="ECO:0000259" key="3">
    <source>
        <dbReference type="Pfam" id="PF00266"/>
    </source>
</evidence>
<dbReference type="InterPro" id="IPR015422">
    <property type="entry name" value="PyrdxlP-dep_Trfase_small"/>
</dbReference>
<dbReference type="Gene3D" id="3.40.640.10">
    <property type="entry name" value="Type I PLP-dependent aspartate aminotransferase-like (Major domain)"/>
    <property type="match status" value="1"/>
</dbReference>
<dbReference type="Gene3D" id="3.90.1150.10">
    <property type="entry name" value="Aspartate Aminotransferase, domain 1"/>
    <property type="match status" value="1"/>
</dbReference>
<dbReference type="OrthoDB" id="250246at2"/>
<keyword evidence="5" id="KW-1185">Reference proteome</keyword>
<feature type="domain" description="Aminotransferase class V" evidence="3">
    <location>
        <begin position="75"/>
        <end position="395"/>
    </location>
</feature>
<accession>A0A517NE85</accession>
<gene>
    <name evidence="4" type="primary">cefD</name>
    <name evidence="4" type="ORF">K227x_38360</name>
</gene>
<reference evidence="4 5" key="1">
    <citation type="submission" date="2019-02" db="EMBL/GenBank/DDBJ databases">
        <title>Deep-cultivation of Planctomycetes and their phenomic and genomic characterization uncovers novel biology.</title>
        <authorList>
            <person name="Wiegand S."/>
            <person name="Jogler M."/>
            <person name="Boedeker C."/>
            <person name="Pinto D."/>
            <person name="Vollmers J."/>
            <person name="Rivas-Marin E."/>
            <person name="Kohn T."/>
            <person name="Peeters S.H."/>
            <person name="Heuer A."/>
            <person name="Rast P."/>
            <person name="Oberbeckmann S."/>
            <person name="Bunk B."/>
            <person name="Jeske O."/>
            <person name="Meyerdierks A."/>
            <person name="Storesund J.E."/>
            <person name="Kallscheuer N."/>
            <person name="Luecker S."/>
            <person name="Lage O.M."/>
            <person name="Pohl T."/>
            <person name="Merkel B.J."/>
            <person name="Hornburger P."/>
            <person name="Mueller R.-W."/>
            <person name="Bruemmer F."/>
            <person name="Labrenz M."/>
            <person name="Spormann A.M."/>
            <person name="Op den Camp H."/>
            <person name="Overmann J."/>
            <person name="Amann R."/>
            <person name="Jetten M.S.M."/>
            <person name="Mascher T."/>
            <person name="Medema M.H."/>
            <person name="Devos D.P."/>
            <person name="Kaster A.-K."/>
            <person name="Ovreas L."/>
            <person name="Rohde M."/>
            <person name="Galperin M.Y."/>
            <person name="Jogler C."/>
        </authorList>
    </citation>
    <scope>NUCLEOTIDE SEQUENCE [LARGE SCALE GENOMIC DNA]</scope>
    <source>
        <strain evidence="4 5">K22_7</strain>
    </source>
</reference>
<dbReference type="KEGG" id="rlc:K227x_38360"/>
<evidence type="ECO:0000313" key="5">
    <source>
        <dbReference type="Proteomes" id="UP000318538"/>
    </source>
</evidence>
<feature type="region of interest" description="Disordered" evidence="2">
    <location>
        <begin position="1"/>
        <end position="21"/>
    </location>
</feature>
<dbReference type="Pfam" id="PF00266">
    <property type="entry name" value="Aminotran_5"/>
    <property type="match status" value="1"/>
</dbReference>
<dbReference type="PANTHER" id="PTHR43092:SF2">
    <property type="entry name" value="HERCYNYLCYSTEINE SULFOXIDE LYASE"/>
    <property type="match status" value="1"/>
</dbReference>
<sequence>MATQSDSTHPDSPNVSSSPSLRELWSLNPDVDFLNHGSFGATPICVQEQQRDWIQQLECDPIEFLGPERSLIPRLDHVRAVVADQVATESSNIAFVRSATDGVNAVLRSMSFRAGDQILITSHGYNACNNAARFVADRSSAEVVIAELPFPIHAATEVIDAFESSITSRTKLVLVDHVTSSTALVLPIAEIVDLAHRRGAKVLVDGAHAPGLLPVDLAAISADFYTANHHKWWCAPKASGFLMVCPESQSDIHPTVISHGANTRGLGDSRFQSEFNWQGTYDPSSLLSLPGALQFLNQLHPNGMPAVMENNRALALAGRRLILETLGSAEPAPESMIGSMATIPVHALDAMNDNQLDAFRRDLFHVHRIEMPVIRIADGPTCVRISAHAYNDLDQYRRLADVLKAV</sequence>
<dbReference type="SUPFAM" id="SSF53383">
    <property type="entry name" value="PLP-dependent transferases"/>
    <property type="match status" value="1"/>
</dbReference>
<name>A0A517NE85_9BACT</name>
<dbReference type="EMBL" id="CP036525">
    <property type="protein sequence ID" value="QDT05436.1"/>
    <property type="molecule type" value="Genomic_DNA"/>
</dbReference>
<dbReference type="EC" id="5.1.1.17" evidence="4"/>
<organism evidence="4 5">
    <name type="scientific">Rubripirellula lacrimiformis</name>
    <dbReference type="NCBI Taxonomy" id="1930273"/>
    <lineage>
        <taxon>Bacteria</taxon>
        <taxon>Pseudomonadati</taxon>
        <taxon>Planctomycetota</taxon>
        <taxon>Planctomycetia</taxon>
        <taxon>Pirellulales</taxon>
        <taxon>Pirellulaceae</taxon>
        <taxon>Rubripirellula</taxon>
    </lineage>
</organism>
<keyword evidence="1" id="KW-0663">Pyridoxal phosphate</keyword>
<protein>
    <submittedName>
        <fullName evidence="4">Isopenicillin N epimerase</fullName>
        <ecNumber evidence="4">5.1.1.17</ecNumber>
    </submittedName>
</protein>
<keyword evidence="4" id="KW-0413">Isomerase</keyword>
<evidence type="ECO:0000313" key="4">
    <source>
        <dbReference type="EMBL" id="QDT05436.1"/>
    </source>
</evidence>
<feature type="compositionally biased region" description="Polar residues" evidence="2">
    <location>
        <begin position="1"/>
        <end position="20"/>
    </location>
</feature>
<dbReference type="InterPro" id="IPR015421">
    <property type="entry name" value="PyrdxlP-dep_Trfase_major"/>
</dbReference>
<dbReference type="PANTHER" id="PTHR43092">
    <property type="entry name" value="L-CYSTEINE DESULFHYDRASE"/>
    <property type="match status" value="1"/>
</dbReference>
<proteinExistence type="predicted"/>